<dbReference type="AlphaFoldDB" id="A0A4Q7N592"/>
<evidence type="ECO:0000313" key="6">
    <source>
        <dbReference type="Proteomes" id="UP000293874"/>
    </source>
</evidence>
<protein>
    <submittedName>
        <fullName evidence="5">MutS-like protein</fullName>
    </submittedName>
</protein>
<dbReference type="InterPro" id="IPR007696">
    <property type="entry name" value="DNA_mismatch_repair_MutS_core"/>
</dbReference>
<dbReference type="GO" id="GO:0006298">
    <property type="term" value="P:mismatch repair"/>
    <property type="evidence" value="ECO:0007669"/>
    <property type="project" value="InterPro"/>
</dbReference>
<keyword evidence="1" id="KW-0547">Nucleotide-binding</keyword>
<dbReference type="Gene3D" id="1.10.1420.10">
    <property type="match status" value="1"/>
</dbReference>
<dbReference type="InterPro" id="IPR027417">
    <property type="entry name" value="P-loop_NTPase"/>
</dbReference>
<accession>A0A4Q7N592</accession>
<name>A0A4Q7N592_9BACT</name>
<evidence type="ECO:0000259" key="4">
    <source>
        <dbReference type="SMART" id="SM00534"/>
    </source>
</evidence>
<dbReference type="RefSeq" id="WP_130540503.1">
    <property type="nucleotide sequence ID" value="NZ_CP042431.1"/>
</dbReference>
<gene>
    <name evidence="5" type="ORF">EV199_2068</name>
</gene>
<evidence type="ECO:0000256" key="1">
    <source>
        <dbReference type="ARBA" id="ARBA00022741"/>
    </source>
</evidence>
<evidence type="ECO:0000256" key="3">
    <source>
        <dbReference type="ARBA" id="ARBA00023125"/>
    </source>
</evidence>
<dbReference type="InterPro" id="IPR036187">
    <property type="entry name" value="DNA_mismatch_repair_MutS_sf"/>
</dbReference>
<dbReference type="InterPro" id="IPR045076">
    <property type="entry name" value="MutS"/>
</dbReference>
<dbReference type="GO" id="GO:0005829">
    <property type="term" value="C:cytosol"/>
    <property type="evidence" value="ECO:0007669"/>
    <property type="project" value="TreeGrafter"/>
</dbReference>
<comment type="caution">
    <text evidence="5">The sequence shown here is derived from an EMBL/GenBank/DDBJ whole genome shotgun (WGS) entry which is preliminary data.</text>
</comment>
<keyword evidence="6" id="KW-1185">Reference proteome</keyword>
<organism evidence="5 6">
    <name type="scientific">Pseudobacter ginsenosidimutans</name>
    <dbReference type="NCBI Taxonomy" id="661488"/>
    <lineage>
        <taxon>Bacteria</taxon>
        <taxon>Pseudomonadati</taxon>
        <taxon>Bacteroidota</taxon>
        <taxon>Chitinophagia</taxon>
        <taxon>Chitinophagales</taxon>
        <taxon>Chitinophagaceae</taxon>
        <taxon>Pseudobacter</taxon>
    </lineage>
</organism>
<dbReference type="Pfam" id="PF00488">
    <property type="entry name" value="MutS_V"/>
    <property type="match status" value="1"/>
</dbReference>
<dbReference type="EMBL" id="SGXA01000001">
    <property type="protein sequence ID" value="RZS76189.1"/>
    <property type="molecule type" value="Genomic_DNA"/>
</dbReference>
<dbReference type="PANTHER" id="PTHR11361:SF152">
    <property type="entry name" value="DNA MISMATCH REPAIR PROTEIN"/>
    <property type="match status" value="1"/>
</dbReference>
<evidence type="ECO:0000256" key="2">
    <source>
        <dbReference type="ARBA" id="ARBA00022840"/>
    </source>
</evidence>
<dbReference type="Gene3D" id="3.40.50.300">
    <property type="entry name" value="P-loop containing nucleotide triphosphate hydrolases"/>
    <property type="match status" value="1"/>
</dbReference>
<dbReference type="PANTHER" id="PTHR11361">
    <property type="entry name" value="DNA MISMATCH REPAIR PROTEIN MUTS FAMILY MEMBER"/>
    <property type="match status" value="1"/>
</dbReference>
<dbReference type="SUPFAM" id="SSF52540">
    <property type="entry name" value="P-loop containing nucleoside triphosphate hydrolases"/>
    <property type="match status" value="1"/>
</dbReference>
<dbReference type="GO" id="GO:0005524">
    <property type="term" value="F:ATP binding"/>
    <property type="evidence" value="ECO:0007669"/>
    <property type="project" value="UniProtKB-KW"/>
</dbReference>
<dbReference type="GO" id="GO:0140664">
    <property type="term" value="F:ATP-dependent DNA damage sensor activity"/>
    <property type="evidence" value="ECO:0007669"/>
    <property type="project" value="InterPro"/>
</dbReference>
<dbReference type="Pfam" id="PF05192">
    <property type="entry name" value="MutS_III"/>
    <property type="match status" value="1"/>
</dbReference>
<keyword evidence="2" id="KW-0067">ATP-binding</keyword>
<dbReference type="OrthoDB" id="1097361at2"/>
<keyword evidence="3" id="KW-0238">DNA-binding</keyword>
<proteinExistence type="predicted"/>
<reference evidence="5 6" key="1">
    <citation type="submission" date="2019-02" db="EMBL/GenBank/DDBJ databases">
        <title>Genomic Encyclopedia of Type Strains, Phase IV (KMG-IV): sequencing the most valuable type-strain genomes for metagenomic binning, comparative biology and taxonomic classification.</title>
        <authorList>
            <person name="Goeker M."/>
        </authorList>
    </citation>
    <scope>NUCLEOTIDE SEQUENCE [LARGE SCALE GENOMIC DNA]</scope>
    <source>
        <strain evidence="5 6">DSM 18116</strain>
    </source>
</reference>
<dbReference type="GO" id="GO:0030983">
    <property type="term" value="F:mismatched DNA binding"/>
    <property type="evidence" value="ECO:0007669"/>
    <property type="project" value="InterPro"/>
</dbReference>
<dbReference type="InterPro" id="IPR000432">
    <property type="entry name" value="DNA_mismatch_repair_MutS_C"/>
</dbReference>
<feature type="domain" description="DNA mismatch repair proteins mutS family" evidence="4">
    <location>
        <begin position="243"/>
        <end position="424"/>
    </location>
</feature>
<dbReference type="SMART" id="SM00534">
    <property type="entry name" value="MUTSac"/>
    <property type="match status" value="1"/>
</dbReference>
<sequence length="429" mass="47974">MFLQTDDQTIEDLRLFAKRERSGIYDIYNNTSTRGGESLLEKMFRNPLSDKEAISKRAAIIEAFARQQTKFPFEPALLDNVEKYITQQNDNNEGRQSSLGEKEISNGVSAFISLFHAVQIFLEKGAIVQVQELLEERKRMIELLKLPALEPVLKEKPGTKISYAAVTAFDILIRIRERGQVISILQFIYEMDVFISVATVATKRQFIFPVVHPQSSNTLKLEGVYHPELKSPVPNSLSMNAATSIVFLTGANMAGKSTFLRAFSIAVYVAHMGFPVAAKSMEFSVMDGIYTTINLPDNLGIGASHFYAEVLRVKQVASELGAGKSIFVVFDELFRGTNVKDAHEGTVAVTHAFARKKNSLFLISSHIVEAGDELKQKPNIGFHYLPTRMNGAIPEYTYTLEKGITDDRHGMIIIRNEGILETLKKGKKE</sequence>
<dbReference type="SUPFAM" id="SSF48334">
    <property type="entry name" value="DNA repair protein MutS, domain III"/>
    <property type="match status" value="1"/>
</dbReference>
<evidence type="ECO:0000313" key="5">
    <source>
        <dbReference type="EMBL" id="RZS76189.1"/>
    </source>
</evidence>
<dbReference type="Proteomes" id="UP000293874">
    <property type="component" value="Unassembled WGS sequence"/>
</dbReference>